<feature type="compositionally biased region" description="Low complexity" evidence="1">
    <location>
        <begin position="36"/>
        <end position="48"/>
    </location>
</feature>
<dbReference type="EMBL" id="BMAW01041886">
    <property type="protein sequence ID" value="GFS31250.1"/>
    <property type="molecule type" value="Genomic_DNA"/>
</dbReference>
<dbReference type="Proteomes" id="UP000887013">
    <property type="component" value="Unassembled WGS sequence"/>
</dbReference>
<evidence type="ECO:0000313" key="3">
    <source>
        <dbReference type="Proteomes" id="UP000887013"/>
    </source>
</evidence>
<comment type="caution">
    <text evidence="2">The sequence shown here is derived from an EMBL/GenBank/DDBJ whole genome shotgun (WGS) entry which is preliminary data.</text>
</comment>
<reference evidence="2" key="1">
    <citation type="submission" date="2020-08" db="EMBL/GenBank/DDBJ databases">
        <title>Multicomponent nature underlies the extraordinary mechanical properties of spider dragline silk.</title>
        <authorList>
            <person name="Kono N."/>
            <person name="Nakamura H."/>
            <person name="Mori M."/>
            <person name="Yoshida Y."/>
            <person name="Ohtoshi R."/>
            <person name="Malay A.D."/>
            <person name="Moran D.A.P."/>
            <person name="Tomita M."/>
            <person name="Numata K."/>
            <person name="Arakawa K."/>
        </authorList>
    </citation>
    <scope>NUCLEOTIDE SEQUENCE</scope>
</reference>
<evidence type="ECO:0000313" key="2">
    <source>
        <dbReference type="EMBL" id="GFS31250.1"/>
    </source>
</evidence>
<name>A0A8X6I4U3_NEPPI</name>
<accession>A0A8X6I4U3</accession>
<gene>
    <name evidence="2" type="ORF">NPIL_573001</name>
</gene>
<dbReference type="AlphaFoldDB" id="A0A8X6I4U3"/>
<proteinExistence type="predicted"/>
<sequence>MGRLRNSADIDHGKRQITIVHVSNQGQDHSSRSSRNHSPSSIEPSSSNQPLNLPDIITHSLTKAAGHRAQRQSLILV</sequence>
<organism evidence="2 3">
    <name type="scientific">Nephila pilipes</name>
    <name type="common">Giant wood spider</name>
    <name type="synonym">Nephila maculata</name>
    <dbReference type="NCBI Taxonomy" id="299642"/>
    <lineage>
        <taxon>Eukaryota</taxon>
        <taxon>Metazoa</taxon>
        <taxon>Ecdysozoa</taxon>
        <taxon>Arthropoda</taxon>
        <taxon>Chelicerata</taxon>
        <taxon>Arachnida</taxon>
        <taxon>Araneae</taxon>
        <taxon>Araneomorphae</taxon>
        <taxon>Entelegynae</taxon>
        <taxon>Araneoidea</taxon>
        <taxon>Nephilidae</taxon>
        <taxon>Nephila</taxon>
    </lineage>
</organism>
<evidence type="ECO:0000256" key="1">
    <source>
        <dbReference type="SAM" id="MobiDB-lite"/>
    </source>
</evidence>
<protein>
    <submittedName>
        <fullName evidence="2">Uncharacterized protein</fullName>
    </submittedName>
</protein>
<feature type="region of interest" description="Disordered" evidence="1">
    <location>
        <begin position="22"/>
        <end position="55"/>
    </location>
</feature>
<keyword evidence="3" id="KW-1185">Reference proteome</keyword>